<evidence type="ECO:0008006" key="4">
    <source>
        <dbReference type="Google" id="ProtNLM"/>
    </source>
</evidence>
<keyword evidence="1" id="KW-0175">Coiled coil</keyword>
<dbReference type="Proteomes" id="UP000199400">
    <property type="component" value="Unassembled WGS sequence"/>
</dbReference>
<keyword evidence="3" id="KW-1185">Reference proteome</keyword>
<name>A0A1I2IAD5_9BACT</name>
<dbReference type="EMBL" id="FOMX01000058">
    <property type="protein sequence ID" value="SFF38623.1"/>
    <property type="molecule type" value="Genomic_DNA"/>
</dbReference>
<organism evidence="2 3">
    <name type="scientific">Nannocystis exedens</name>
    <dbReference type="NCBI Taxonomy" id="54"/>
    <lineage>
        <taxon>Bacteria</taxon>
        <taxon>Pseudomonadati</taxon>
        <taxon>Myxococcota</taxon>
        <taxon>Polyangia</taxon>
        <taxon>Nannocystales</taxon>
        <taxon>Nannocystaceae</taxon>
        <taxon>Nannocystis</taxon>
    </lineage>
</organism>
<reference evidence="3" key="1">
    <citation type="submission" date="2016-10" db="EMBL/GenBank/DDBJ databases">
        <authorList>
            <person name="Varghese N."/>
            <person name="Submissions S."/>
        </authorList>
    </citation>
    <scope>NUCLEOTIDE SEQUENCE [LARGE SCALE GENOMIC DNA]</scope>
    <source>
        <strain evidence="3">ATCC 25963</strain>
    </source>
</reference>
<feature type="coiled-coil region" evidence="1">
    <location>
        <begin position="42"/>
        <end position="69"/>
    </location>
</feature>
<gene>
    <name evidence="2" type="ORF">SAMN02745121_08529</name>
</gene>
<sequence length="80" mass="9144">MSEVCEGAELQPSVFYGWLRHLFEHGAAAFGESRKRVETSREQELLAENERLRARLARKDEVIAEVTEELVRTKTTVGEP</sequence>
<dbReference type="AlphaFoldDB" id="A0A1I2IAD5"/>
<protein>
    <recommendedName>
        <fullName evidence="4">Transposase</fullName>
    </recommendedName>
</protein>
<proteinExistence type="predicted"/>
<evidence type="ECO:0000313" key="3">
    <source>
        <dbReference type="Proteomes" id="UP000199400"/>
    </source>
</evidence>
<accession>A0A1I2IAD5</accession>
<evidence type="ECO:0000313" key="2">
    <source>
        <dbReference type="EMBL" id="SFF38623.1"/>
    </source>
</evidence>
<evidence type="ECO:0000256" key="1">
    <source>
        <dbReference type="SAM" id="Coils"/>
    </source>
</evidence>